<dbReference type="EMBL" id="PGOL01036135">
    <property type="protein sequence ID" value="PKI26159.1"/>
    <property type="molecule type" value="Genomic_DNA"/>
</dbReference>
<organism evidence="2 3">
    <name type="scientific">Punica granatum</name>
    <name type="common">Pomegranate</name>
    <dbReference type="NCBI Taxonomy" id="22663"/>
    <lineage>
        <taxon>Eukaryota</taxon>
        <taxon>Viridiplantae</taxon>
        <taxon>Streptophyta</taxon>
        <taxon>Embryophyta</taxon>
        <taxon>Tracheophyta</taxon>
        <taxon>Spermatophyta</taxon>
        <taxon>Magnoliopsida</taxon>
        <taxon>eudicotyledons</taxon>
        <taxon>Gunneridae</taxon>
        <taxon>Pentapetalae</taxon>
        <taxon>rosids</taxon>
        <taxon>malvids</taxon>
        <taxon>Myrtales</taxon>
        <taxon>Lythraceae</taxon>
        <taxon>Punica</taxon>
    </lineage>
</organism>
<evidence type="ECO:0000256" key="1">
    <source>
        <dbReference type="SAM" id="MobiDB-lite"/>
    </source>
</evidence>
<evidence type="ECO:0000313" key="3">
    <source>
        <dbReference type="Proteomes" id="UP000233551"/>
    </source>
</evidence>
<dbReference type="Proteomes" id="UP000233551">
    <property type="component" value="Unassembled WGS sequence"/>
</dbReference>
<reference evidence="2 3" key="1">
    <citation type="submission" date="2017-11" db="EMBL/GenBank/DDBJ databases">
        <title>De-novo sequencing of pomegranate (Punica granatum L.) genome.</title>
        <authorList>
            <person name="Akparov Z."/>
            <person name="Amiraslanov A."/>
            <person name="Hajiyeva S."/>
            <person name="Abbasov M."/>
            <person name="Kaur K."/>
            <person name="Hamwieh A."/>
            <person name="Solovyev V."/>
            <person name="Salamov A."/>
            <person name="Braich B."/>
            <person name="Kosarev P."/>
            <person name="Mahmoud A."/>
            <person name="Hajiyev E."/>
            <person name="Babayeva S."/>
            <person name="Izzatullayeva V."/>
            <person name="Mammadov A."/>
            <person name="Mammadov A."/>
            <person name="Sharifova S."/>
            <person name="Ojaghi J."/>
            <person name="Eynullazada K."/>
            <person name="Bayramov B."/>
            <person name="Abdulazimova A."/>
            <person name="Shahmuradov I."/>
        </authorList>
    </citation>
    <scope>NUCLEOTIDE SEQUENCE [LARGE SCALE GENOMIC DNA]</scope>
    <source>
        <strain evidence="3">cv. AG2017</strain>
        <tissue evidence="2">Leaf</tissue>
    </source>
</reference>
<name>A0A2I0HFJ5_PUNGR</name>
<feature type="non-terminal residue" evidence="2">
    <location>
        <position position="66"/>
    </location>
</feature>
<comment type="caution">
    <text evidence="2">The sequence shown here is derived from an EMBL/GenBank/DDBJ whole genome shotgun (WGS) entry which is preliminary data.</text>
</comment>
<sequence length="66" mass="7241">SLNSADRLEGALGRRVGPGVRMPGRITEDWAVRVGIGPRARRLGRGERWAAEDFGPQMDWAERAGP</sequence>
<evidence type="ECO:0000313" key="2">
    <source>
        <dbReference type="EMBL" id="PKI26159.1"/>
    </source>
</evidence>
<keyword evidence="3" id="KW-1185">Reference proteome</keyword>
<dbReference type="AlphaFoldDB" id="A0A2I0HFJ5"/>
<proteinExistence type="predicted"/>
<feature type="non-terminal residue" evidence="2">
    <location>
        <position position="1"/>
    </location>
</feature>
<gene>
    <name evidence="2" type="ORF">CRG98_049152</name>
</gene>
<feature type="region of interest" description="Disordered" evidence="1">
    <location>
        <begin position="1"/>
        <end position="20"/>
    </location>
</feature>
<protein>
    <submittedName>
        <fullName evidence="2">Uncharacterized protein</fullName>
    </submittedName>
</protein>
<accession>A0A2I0HFJ5</accession>